<evidence type="ECO:0000313" key="2">
    <source>
        <dbReference type="Proteomes" id="UP000271974"/>
    </source>
</evidence>
<proteinExistence type="predicted"/>
<sequence>MHRSQQFSQTITPHEVCVHRAFRSRPVTKHSIKRSCKGRGPSMISELSIKELSLRSSDCSNIFFEPISHRTNRAEQKDGYRKITSLCIEHLFDMKDKYMYI</sequence>
<organism evidence="1 2">
    <name type="scientific">Elysia chlorotica</name>
    <name type="common">Eastern emerald elysia</name>
    <name type="synonym">Sea slug</name>
    <dbReference type="NCBI Taxonomy" id="188477"/>
    <lineage>
        <taxon>Eukaryota</taxon>
        <taxon>Metazoa</taxon>
        <taxon>Spiralia</taxon>
        <taxon>Lophotrochozoa</taxon>
        <taxon>Mollusca</taxon>
        <taxon>Gastropoda</taxon>
        <taxon>Heterobranchia</taxon>
        <taxon>Euthyneura</taxon>
        <taxon>Panpulmonata</taxon>
        <taxon>Sacoglossa</taxon>
        <taxon>Placobranchoidea</taxon>
        <taxon>Plakobranchidae</taxon>
        <taxon>Elysia</taxon>
    </lineage>
</organism>
<dbReference type="AlphaFoldDB" id="A0A433U5A2"/>
<keyword evidence="2" id="KW-1185">Reference proteome</keyword>
<name>A0A433U5A2_ELYCH</name>
<gene>
    <name evidence="1" type="ORF">EGW08_003263</name>
</gene>
<protein>
    <submittedName>
        <fullName evidence="1">Uncharacterized protein</fullName>
    </submittedName>
</protein>
<comment type="caution">
    <text evidence="1">The sequence shown here is derived from an EMBL/GenBank/DDBJ whole genome shotgun (WGS) entry which is preliminary data.</text>
</comment>
<reference evidence="1 2" key="1">
    <citation type="submission" date="2019-01" db="EMBL/GenBank/DDBJ databases">
        <title>A draft genome assembly of the solar-powered sea slug Elysia chlorotica.</title>
        <authorList>
            <person name="Cai H."/>
            <person name="Li Q."/>
            <person name="Fang X."/>
            <person name="Li J."/>
            <person name="Curtis N.E."/>
            <person name="Altenburger A."/>
            <person name="Shibata T."/>
            <person name="Feng M."/>
            <person name="Maeda T."/>
            <person name="Schwartz J.A."/>
            <person name="Shigenobu S."/>
            <person name="Lundholm N."/>
            <person name="Nishiyama T."/>
            <person name="Yang H."/>
            <person name="Hasebe M."/>
            <person name="Li S."/>
            <person name="Pierce S.K."/>
            <person name="Wang J."/>
        </authorList>
    </citation>
    <scope>NUCLEOTIDE SEQUENCE [LARGE SCALE GENOMIC DNA]</scope>
    <source>
        <strain evidence="1">EC2010</strain>
        <tissue evidence="1">Whole organism of an adult</tissue>
    </source>
</reference>
<dbReference type="Proteomes" id="UP000271974">
    <property type="component" value="Unassembled WGS sequence"/>
</dbReference>
<accession>A0A433U5A2</accession>
<dbReference type="EMBL" id="RQTK01000069">
    <property type="protein sequence ID" value="RUS89016.1"/>
    <property type="molecule type" value="Genomic_DNA"/>
</dbReference>
<evidence type="ECO:0000313" key="1">
    <source>
        <dbReference type="EMBL" id="RUS89016.1"/>
    </source>
</evidence>